<keyword evidence="2" id="KW-1185">Reference proteome</keyword>
<evidence type="ECO:0008006" key="3">
    <source>
        <dbReference type="Google" id="ProtNLM"/>
    </source>
</evidence>
<name>A0ABW5IKY1_9BACT</name>
<dbReference type="Proteomes" id="UP001597544">
    <property type="component" value="Unassembled WGS sequence"/>
</dbReference>
<gene>
    <name evidence="1" type="ORF">ACFSRY_10010</name>
</gene>
<proteinExistence type="predicted"/>
<reference evidence="2" key="1">
    <citation type="journal article" date="2019" name="Int. J. Syst. Evol. Microbiol.">
        <title>The Global Catalogue of Microorganisms (GCM) 10K type strain sequencing project: providing services to taxonomists for standard genome sequencing and annotation.</title>
        <authorList>
            <consortium name="The Broad Institute Genomics Platform"/>
            <consortium name="The Broad Institute Genome Sequencing Center for Infectious Disease"/>
            <person name="Wu L."/>
            <person name="Ma J."/>
        </authorList>
    </citation>
    <scope>NUCLEOTIDE SEQUENCE [LARGE SCALE GENOMIC DNA]</scope>
    <source>
        <strain evidence="2">KCTC 42498</strain>
    </source>
</reference>
<organism evidence="1 2">
    <name type="scientific">Pontibacter locisalis</name>
    <dbReference type="NCBI Taxonomy" id="1719035"/>
    <lineage>
        <taxon>Bacteria</taxon>
        <taxon>Pseudomonadati</taxon>
        <taxon>Bacteroidota</taxon>
        <taxon>Cytophagia</taxon>
        <taxon>Cytophagales</taxon>
        <taxon>Hymenobacteraceae</taxon>
        <taxon>Pontibacter</taxon>
    </lineage>
</organism>
<sequence length="446" mass="51483">MKNRHLNFFHFYAESESVQHQENNLTRALAICLQHDPLFLYTILKKIVGEDLHPQLHLINSDDEVQISIQQQISSLAIAEKVYAVALTENVLDLEGYDTVDIYRNSEPITDMAIRFKDTLIIIEVKRNAANCLGQLKGQLEKYKEIVEDDITEIPVSLSWKEVLRLADDISNFSIMLKQPAHLVRNFTEFIRSRYPEWDEPIPFSSIPFSVNGTVNTHPIYRRLYTILQKQYGDELMYLKDRVSIPVKESWASEALMDPINGPNDEDFLNLRVYPGNTKGQGWSLFTNPAGLAWAKQKVLTANSKNYQLIVEPYIKFANNYGSYLFELILCNDLEQYSDRFMNRGTFEDLAGRWKKDDAAKLEQLLDLLTDKAWRKQIGTTWNNEFINSGRTVINVSIGFEVYILIPYEELRQLDRSINDTDKVGKHIAVLLHELKALINGKSRGQ</sequence>
<accession>A0ABW5IKY1</accession>
<protein>
    <recommendedName>
        <fullName evidence="3">PD-(D/E)XK nuclease superfamily protein</fullName>
    </recommendedName>
</protein>
<evidence type="ECO:0000313" key="1">
    <source>
        <dbReference type="EMBL" id="MFD2514201.1"/>
    </source>
</evidence>
<comment type="caution">
    <text evidence="1">The sequence shown here is derived from an EMBL/GenBank/DDBJ whole genome shotgun (WGS) entry which is preliminary data.</text>
</comment>
<evidence type="ECO:0000313" key="2">
    <source>
        <dbReference type="Proteomes" id="UP001597544"/>
    </source>
</evidence>
<dbReference type="RefSeq" id="WP_377506307.1">
    <property type="nucleotide sequence ID" value="NZ_JBHULU010000013.1"/>
</dbReference>
<dbReference type="EMBL" id="JBHULU010000013">
    <property type="protein sequence ID" value="MFD2514201.1"/>
    <property type="molecule type" value="Genomic_DNA"/>
</dbReference>